<accession>A9KDW1</accession>
<evidence type="ECO:0000256" key="1">
    <source>
        <dbReference type="SAM" id="MobiDB-lite"/>
    </source>
</evidence>
<feature type="region of interest" description="Disordered" evidence="1">
    <location>
        <begin position="45"/>
        <end position="69"/>
    </location>
</feature>
<evidence type="ECO:0000313" key="2">
    <source>
        <dbReference type="EMBL" id="ABS76982.1"/>
    </source>
</evidence>
<proteinExistence type="predicted"/>
<name>A9KDW1_COXBN</name>
<dbReference type="HOGENOM" id="CLU_2768864_0_0_6"/>
<protein>
    <submittedName>
        <fullName evidence="2">Uncharacterized protein</fullName>
    </submittedName>
</protein>
<sequence length="69" mass="7609">MRWVPACAGTTRSGDDGLLVILTVFQKHYADTLSRKQIPTIGMFSETSSESEQKSLGHPLTGRFHQSSN</sequence>
<organism evidence="2 3">
    <name type="scientific">Coxiella burnetii (strain Dugway 5J108-111)</name>
    <dbReference type="NCBI Taxonomy" id="434922"/>
    <lineage>
        <taxon>Bacteria</taxon>
        <taxon>Pseudomonadati</taxon>
        <taxon>Pseudomonadota</taxon>
        <taxon>Gammaproteobacteria</taxon>
        <taxon>Legionellales</taxon>
        <taxon>Coxiellaceae</taxon>
        <taxon>Coxiella</taxon>
    </lineage>
</organism>
<dbReference type="AlphaFoldDB" id="A9KDW1"/>
<dbReference type="EMBL" id="CP000733">
    <property type="protein sequence ID" value="ABS76982.1"/>
    <property type="molecule type" value="Genomic_DNA"/>
</dbReference>
<evidence type="ECO:0000313" key="3">
    <source>
        <dbReference type="Proteomes" id="UP000008555"/>
    </source>
</evidence>
<reference evidence="2 3" key="1">
    <citation type="journal article" date="2009" name="Infect. Immun.">
        <title>Comparative genomics reveal extensive transposon-mediated genomic plasticity and diversity among potential effector proteins within the genus Coxiella.</title>
        <authorList>
            <person name="Beare P.A."/>
            <person name="Unsworth N."/>
            <person name="Andoh M."/>
            <person name="Voth D.E."/>
            <person name="Omsland A."/>
            <person name="Gilk S.D."/>
            <person name="Williams K.P."/>
            <person name="Sobral B.W."/>
            <person name="Kupko J.J.III."/>
            <person name="Porcella S.F."/>
            <person name="Samuel J.E."/>
            <person name="Heinzen R.A."/>
        </authorList>
    </citation>
    <scope>NUCLEOTIDE SEQUENCE [LARGE SCALE GENOMIC DNA]</scope>
    <source>
        <strain evidence="2 3">Dugway 5J108-111</strain>
    </source>
</reference>
<dbReference type="KEGG" id="cbd:CBUD_0792"/>
<dbReference type="Proteomes" id="UP000008555">
    <property type="component" value="Chromosome"/>
</dbReference>
<gene>
    <name evidence="2" type="ordered locus">CBUD_0792</name>
</gene>